<proteinExistence type="predicted"/>
<comment type="caution">
    <text evidence="5">The sequence shown here is derived from an EMBL/GenBank/DDBJ whole genome shotgun (WGS) entry which is preliminary data.</text>
</comment>
<evidence type="ECO:0000256" key="1">
    <source>
        <dbReference type="ARBA" id="ARBA00022603"/>
    </source>
</evidence>
<dbReference type="Pfam" id="PF08241">
    <property type="entry name" value="Methyltransf_11"/>
    <property type="match status" value="1"/>
</dbReference>
<dbReference type="GO" id="GO:0032259">
    <property type="term" value="P:methylation"/>
    <property type="evidence" value="ECO:0007669"/>
    <property type="project" value="UniProtKB-KW"/>
</dbReference>
<dbReference type="GO" id="GO:0008757">
    <property type="term" value="F:S-adenosylmethionine-dependent methyltransferase activity"/>
    <property type="evidence" value="ECO:0007669"/>
    <property type="project" value="InterPro"/>
</dbReference>
<evidence type="ECO:0000313" key="6">
    <source>
        <dbReference type="Proteomes" id="UP000289954"/>
    </source>
</evidence>
<dbReference type="EMBL" id="BIMR01000133">
    <property type="protein sequence ID" value="GCE76790.1"/>
    <property type="molecule type" value="Genomic_DNA"/>
</dbReference>
<dbReference type="InterPro" id="IPR013216">
    <property type="entry name" value="Methyltransf_11"/>
</dbReference>
<evidence type="ECO:0000259" key="4">
    <source>
        <dbReference type="Pfam" id="PF08241"/>
    </source>
</evidence>
<evidence type="ECO:0000313" key="5">
    <source>
        <dbReference type="EMBL" id="GCE76790.1"/>
    </source>
</evidence>
<sequence length="265" mass="27329">MDGAGVDAWSAVADGWAELWSTMADPARRALLDATAVGPGTRVLDVGCGSGELLDAATRRGAVVTGVDPAPGMRALAAARVPDADVRDGDAEHLPFGRGAFDVVLAVNALQFADDLDDALAEVVRVTVPGGLVGVSNWAEGPRNDVTVVEDAVARFHDDDPPPDGDLRPAGGLERVLRDAGLDVVEAGLVDLTWEVPDDATLVRGILLGEDPATVAEATPTVLAAASPFRTPSGGYRLSNAFRWAVARTPSDASHAPPPPTPPRS</sequence>
<organism evidence="5 6">
    <name type="scientific">Cellulomonas biazotea</name>
    <dbReference type="NCBI Taxonomy" id="1709"/>
    <lineage>
        <taxon>Bacteria</taxon>
        <taxon>Bacillati</taxon>
        <taxon>Actinomycetota</taxon>
        <taxon>Actinomycetes</taxon>
        <taxon>Micrococcales</taxon>
        <taxon>Cellulomonadaceae</taxon>
        <taxon>Cellulomonas</taxon>
    </lineage>
</organism>
<dbReference type="AlphaFoldDB" id="A0A402DRK4"/>
<name>A0A402DRK4_9CELL</name>
<protein>
    <recommendedName>
        <fullName evidence="4">Methyltransferase type 11 domain-containing protein</fullName>
    </recommendedName>
</protein>
<dbReference type="PANTHER" id="PTHR43464">
    <property type="entry name" value="METHYLTRANSFERASE"/>
    <property type="match status" value="1"/>
</dbReference>
<dbReference type="InterPro" id="IPR029063">
    <property type="entry name" value="SAM-dependent_MTases_sf"/>
</dbReference>
<dbReference type="Proteomes" id="UP000289954">
    <property type="component" value="Unassembled WGS sequence"/>
</dbReference>
<gene>
    <name evidence="5" type="ORF">CBZ_18460</name>
</gene>
<evidence type="ECO:0000256" key="3">
    <source>
        <dbReference type="ARBA" id="ARBA00022691"/>
    </source>
</evidence>
<accession>A0A402DRK4</accession>
<keyword evidence="6" id="KW-1185">Reference proteome</keyword>
<reference evidence="5 6" key="1">
    <citation type="submission" date="2019-01" db="EMBL/GenBank/DDBJ databases">
        <title>Draft genome sequence of Cellulomonas takizawaensis strain TKZ-21.</title>
        <authorList>
            <person name="Yamamura H."/>
            <person name="Hayashi T."/>
            <person name="Hamada M."/>
            <person name="Serisawa Y."/>
            <person name="Matsuyama K."/>
            <person name="Nakagawa Y."/>
            <person name="Otoguro M."/>
            <person name="Yanagida F."/>
            <person name="Hayakawa M."/>
        </authorList>
    </citation>
    <scope>NUCLEOTIDE SEQUENCE [LARGE SCALE GENOMIC DNA]</scope>
    <source>
        <strain evidence="5 6">NBRC12680</strain>
    </source>
</reference>
<dbReference type="OrthoDB" id="9795634at2"/>
<keyword evidence="2" id="KW-0808">Transferase</keyword>
<feature type="domain" description="Methyltransferase type 11" evidence="4">
    <location>
        <begin position="44"/>
        <end position="133"/>
    </location>
</feature>
<keyword evidence="1" id="KW-0489">Methyltransferase</keyword>
<dbReference type="Gene3D" id="3.40.50.150">
    <property type="entry name" value="Vaccinia Virus protein VP39"/>
    <property type="match status" value="1"/>
</dbReference>
<dbReference type="CDD" id="cd02440">
    <property type="entry name" value="AdoMet_MTases"/>
    <property type="match status" value="1"/>
</dbReference>
<dbReference type="PANTHER" id="PTHR43464:SF19">
    <property type="entry name" value="UBIQUINONE BIOSYNTHESIS O-METHYLTRANSFERASE, MITOCHONDRIAL"/>
    <property type="match status" value="1"/>
</dbReference>
<dbReference type="RefSeq" id="WP_130781394.1">
    <property type="nucleotide sequence ID" value="NZ_BIMR01000133.1"/>
</dbReference>
<dbReference type="SUPFAM" id="SSF53335">
    <property type="entry name" value="S-adenosyl-L-methionine-dependent methyltransferases"/>
    <property type="match status" value="1"/>
</dbReference>
<evidence type="ECO:0000256" key="2">
    <source>
        <dbReference type="ARBA" id="ARBA00022679"/>
    </source>
</evidence>
<keyword evidence="3" id="KW-0949">S-adenosyl-L-methionine</keyword>